<feature type="region of interest" description="Disordered" evidence="1">
    <location>
        <begin position="1"/>
        <end position="52"/>
    </location>
</feature>
<proteinExistence type="predicted"/>
<accession>A0A7D9DR24</accession>
<organism evidence="2 3">
    <name type="scientific">Paramuricea clavata</name>
    <name type="common">Red gorgonian</name>
    <name type="synonym">Violescent sea-whip</name>
    <dbReference type="NCBI Taxonomy" id="317549"/>
    <lineage>
        <taxon>Eukaryota</taxon>
        <taxon>Metazoa</taxon>
        <taxon>Cnidaria</taxon>
        <taxon>Anthozoa</taxon>
        <taxon>Octocorallia</taxon>
        <taxon>Malacalcyonacea</taxon>
        <taxon>Plexauridae</taxon>
        <taxon>Paramuricea</taxon>
    </lineage>
</organism>
<keyword evidence="3" id="KW-1185">Reference proteome</keyword>
<feature type="compositionally biased region" description="Acidic residues" evidence="1">
    <location>
        <begin position="10"/>
        <end position="19"/>
    </location>
</feature>
<feature type="non-terminal residue" evidence="2">
    <location>
        <position position="1"/>
    </location>
</feature>
<dbReference type="AlphaFoldDB" id="A0A7D9DR24"/>
<name>A0A7D9DR24_PARCT</name>
<comment type="caution">
    <text evidence="2">The sequence shown here is derived from an EMBL/GenBank/DDBJ whole genome shotgun (WGS) entry which is preliminary data.</text>
</comment>
<dbReference type="Proteomes" id="UP001152795">
    <property type="component" value="Unassembled WGS sequence"/>
</dbReference>
<dbReference type="EMBL" id="CACRXK020001952">
    <property type="protein sequence ID" value="CAB3991966.1"/>
    <property type="molecule type" value="Genomic_DNA"/>
</dbReference>
<evidence type="ECO:0000313" key="3">
    <source>
        <dbReference type="Proteomes" id="UP001152795"/>
    </source>
</evidence>
<gene>
    <name evidence="2" type="ORF">PACLA_8A000715</name>
</gene>
<sequence length="69" mass="7567">IEKSGSSDLDQSDDSETQSDSEHGSDSGEIWDATLGEHLDEDILNPPPIPEPALDVIFSFDLAKHYQPQ</sequence>
<protein>
    <submittedName>
        <fullName evidence="2">Uncharacterized protein</fullName>
    </submittedName>
</protein>
<evidence type="ECO:0000256" key="1">
    <source>
        <dbReference type="SAM" id="MobiDB-lite"/>
    </source>
</evidence>
<reference evidence="2" key="1">
    <citation type="submission" date="2020-04" db="EMBL/GenBank/DDBJ databases">
        <authorList>
            <person name="Alioto T."/>
            <person name="Alioto T."/>
            <person name="Gomez Garrido J."/>
        </authorList>
    </citation>
    <scope>NUCLEOTIDE SEQUENCE</scope>
    <source>
        <strain evidence="2">A484AB</strain>
    </source>
</reference>
<evidence type="ECO:0000313" key="2">
    <source>
        <dbReference type="EMBL" id="CAB3991966.1"/>
    </source>
</evidence>